<name>A0AAD1U5S3_EUPCR</name>
<dbReference type="AlphaFoldDB" id="A0AAD1U5S3"/>
<proteinExistence type="predicted"/>
<sequence>MQSSIYATLLHLSSFVRLLQETRPRCSVRPAIDVRTALNNEEIKEGISKSLLLIFLVDYRSNLVIMLPRLVIKYCD</sequence>
<comment type="caution">
    <text evidence="1">The sequence shown here is derived from an EMBL/GenBank/DDBJ whole genome shotgun (WGS) entry which is preliminary data.</text>
</comment>
<protein>
    <submittedName>
        <fullName evidence="1">Uncharacterized protein</fullName>
    </submittedName>
</protein>
<accession>A0AAD1U5S3</accession>
<evidence type="ECO:0000313" key="2">
    <source>
        <dbReference type="Proteomes" id="UP001295684"/>
    </source>
</evidence>
<keyword evidence="2" id="KW-1185">Reference proteome</keyword>
<evidence type="ECO:0000313" key="1">
    <source>
        <dbReference type="EMBL" id="CAI2362890.1"/>
    </source>
</evidence>
<dbReference type="Proteomes" id="UP001295684">
    <property type="component" value="Unassembled WGS sequence"/>
</dbReference>
<organism evidence="1 2">
    <name type="scientific">Euplotes crassus</name>
    <dbReference type="NCBI Taxonomy" id="5936"/>
    <lineage>
        <taxon>Eukaryota</taxon>
        <taxon>Sar</taxon>
        <taxon>Alveolata</taxon>
        <taxon>Ciliophora</taxon>
        <taxon>Intramacronucleata</taxon>
        <taxon>Spirotrichea</taxon>
        <taxon>Hypotrichia</taxon>
        <taxon>Euplotida</taxon>
        <taxon>Euplotidae</taxon>
        <taxon>Moneuplotes</taxon>
    </lineage>
</organism>
<reference evidence="1" key="1">
    <citation type="submission" date="2023-07" db="EMBL/GenBank/DDBJ databases">
        <authorList>
            <consortium name="AG Swart"/>
            <person name="Singh M."/>
            <person name="Singh A."/>
            <person name="Seah K."/>
            <person name="Emmerich C."/>
        </authorList>
    </citation>
    <scope>NUCLEOTIDE SEQUENCE</scope>
    <source>
        <strain evidence="1">DP1</strain>
    </source>
</reference>
<gene>
    <name evidence="1" type="ORF">ECRASSUSDP1_LOCUS4220</name>
</gene>
<dbReference type="EMBL" id="CAMPGE010004049">
    <property type="protein sequence ID" value="CAI2362890.1"/>
    <property type="molecule type" value="Genomic_DNA"/>
</dbReference>